<evidence type="ECO:0000313" key="2">
    <source>
        <dbReference type="EMBL" id="MBB5108863.1"/>
    </source>
</evidence>
<proteinExistence type="predicted"/>
<dbReference type="RefSeq" id="WP_150508710.1">
    <property type="nucleotide sequence ID" value="NZ_BMSQ01000017.1"/>
</dbReference>
<comment type="caution">
    <text evidence="2">The sequence shown here is derived from an EMBL/GenBank/DDBJ whole genome shotgun (WGS) entry which is preliminary data.</text>
</comment>
<feature type="region of interest" description="Disordered" evidence="1">
    <location>
        <begin position="1"/>
        <end position="57"/>
    </location>
</feature>
<keyword evidence="3" id="KW-1185">Reference proteome</keyword>
<accession>A0A7W8B5C7</accession>
<protein>
    <submittedName>
        <fullName evidence="2">Uncharacterized protein</fullName>
    </submittedName>
</protein>
<gene>
    <name evidence="2" type="ORF">FHS40_007989</name>
</gene>
<dbReference type="Proteomes" id="UP000549009">
    <property type="component" value="Unassembled WGS sequence"/>
</dbReference>
<name>A0A7W8B5C7_STRST</name>
<evidence type="ECO:0000256" key="1">
    <source>
        <dbReference type="SAM" id="MobiDB-lite"/>
    </source>
</evidence>
<dbReference type="EMBL" id="JACHJD010000021">
    <property type="protein sequence ID" value="MBB5108863.1"/>
    <property type="molecule type" value="Genomic_DNA"/>
</dbReference>
<feature type="compositionally biased region" description="Pro residues" evidence="1">
    <location>
        <begin position="1"/>
        <end position="10"/>
    </location>
</feature>
<reference evidence="2 3" key="1">
    <citation type="submission" date="2020-08" db="EMBL/GenBank/DDBJ databases">
        <title>Genomic Encyclopedia of Type Strains, Phase III (KMG-III): the genomes of soil and plant-associated and newly described type strains.</title>
        <authorList>
            <person name="Whitman W."/>
        </authorList>
    </citation>
    <scope>NUCLEOTIDE SEQUENCE [LARGE SCALE GENOMIC DNA]</scope>
    <source>
        <strain evidence="2 3">CECT 3146</strain>
    </source>
</reference>
<sequence length="79" mass="8385">MIASPAPQPSWSPRRLCTARAGTASDISATTIRADLSRGRWPAPDPEGSADGANRWYGEDVTQALAGERGYRRGTNPSA</sequence>
<evidence type="ECO:0000313" key="3">
    <source>
        <dbReference type="Proteomes" id="UP000549009"/>
    </source>
</evidence>
<dbReference type="OrthoDB" id="4215155at2"/>
<organism evidence="2 3">
    <name type="scientific">Streptomyces spectabilis</name>
    <dbReference type="NCBI Taxonomy" id="68270"/>
    <lineage>
        <taxon>Bacteria</taxon>
        <taxon>Bacillati</taxon>
        <taxon>Actinomycetota</taxon>
        <taxon>Actinomycetes</taxon>
        <taxon>Kitasatosporales</taxon>
        <taxon>Streptomycetaceae</taxon>
        <taxon>Streptomyces</taxon>
    </lineage>
</organism>
<dbReference type="AlphaFoldDB" id="A0A7W8B5C7"/>